<dbReference type="GO" id="GO:0005819">
    <property type="term" value="C:spindle"/>
    <property type="evidence" value="ECO:0007669"/>
    <property type="project" value="TreeGrafter"/>
</dbReference>
<dbReference type="InterPro" id="IPR039865">
    <property type="entry name" value="PPP2R3C"/>
</dbReference>
<feature type="compositionally biased region" description="Basic and acidic residues" evidence="3">
    <location>
        <begin position="152"/>
        <end position="165"/>
    </location>
</feature>
<dbReference type="Gene3D" id="1.10.238.10">
    <property type="entry name" value="EF-hand"/>
    <property type="match status" value="1"/>
</dbReference>
<dbReference type="Pfam" id="PF14214">
    <property type="entry name" value="Helitron_like_N"/>
    <property type="match status" value="1"/>
</dbReference>
<dbReference type="PANTHER" id="PTHR12085:SF3">
    <property type="entry name" value="SERINE_THREONINE-PROTEIN PHOSPHATASE 2A REGULATORY SUBUNIT B'' SUBUNIT GAMMA"/>
    <property type="match status" value="1"/>
</dbReference>
<feature type="compositionally biased region" description="Acidic residues" evidence="3">
    <location>
        <begin position="1"/>
        <end position="11"/>
    </location>
</feature>
<proteinExistence type="predicted"/>
<dbReference type="AlphaFoldDB" id="A0A699GX60"/>
<gene>
    <name evidence="5" type="ORF">Tci_229141</name>
</gene>
<feature type="region of interest" description="Disordered" evidence="3">
    <location>
        <begin position="135"/>
        <end position="203"/>
    </location>
</feature>
<dbReference type="InterPro" id="IPR025476">
    <property type="entry name" value="Helitron_helicase-like"/>
</dbReference>
<feature type="domain" description="Helitron helicase-like" evidence="4">
    <location>
        <begin position="401"/>
        <end position="444"/>
    </location>
</feature>
<dbReference type="GO" id="GO:0035303">
    <property type="term" value="P:regulation of dephosphorylation"/>
    <property type="evidence" value="ECO:0007669"/>
    <property type="project" value="InterPro"/>
</dbReference>
<evidence type="ECO:0000256" key="3">
    <source>
        <dbReference type="SAM" id="MobiDB-lite"/>
    </source>
</evidence>
<organism evidence="5">
    <name type="scientific">Tanacetum cinerariifolium</name>
    <name type="common">Dalmatian daisy</name>
    <name type="synonym">Chrysanthemum cinerariifolium</name>
    <dbReference type="NCBI Taxonomy" id="118510"/>
    <lineage>
        <taxon>Eukaryota</taxon>
        <taxon>Viridiplantae</taxon>
        <taxon>Streptophyta</taxon>
        <taxon>Embryophyta</taxon>
        <taxon>Tracheophyta</taxon>
        <taxon>Spermatophyta</taxon>
        <taxon>Magnoliopsida</taxon>
        <taxon>eudicotyledons</taxon>
        <taxon>Gunneridae</taxon>
        <taxon>Pentapetalae</taxon>
        <taxon>asterids</taxon>
        <taxon>campanulids</taxon>
        <taxon>Asterales</taxon>
        <taxon>Asteraceae</taxon>
        <taxon>Asteroideae</taxon>
        <taxon>Anthemideae</taxon>
        <taxon>Anthemidinae</taxon>
        <taxon>Tanacetum</taxon>
    </lineage>
</organism>
<protein>
    <recommendedName>
        <fullName evidence="4">Helitron helicase-like domain-containing protein</fullName>
    </recommendedName>
</protein>
<feature type="compositionally biased region" description="Polar residues" evidence="3">
    <location>
        <begin position="189"/>
        <end position="200"/>
    </location>
</feature>
<evidence type="ECO:0000256" key="1">
    <source>
        <dbReference type="ARBA" id="ARBA00004496"/>
    </source>
</evidence>
<feature type="compositionally biased region" description="Basic and acidic residues" evidence="3">
    <location>
        <begin position="12"/>
        <end position="28"/>
    </location>
</feature>
<keyword evidence="2" id="KW-0963">Cytoplasm</keyword>
<comment type="caution">
    <text evidence="5">The sequence shown here is derived from an EMBL/GenBank/DDBJ whole genome shotgun (WGS) entry which is preliminary data.</text>
</comment>
<dbReference type="GO" id="GO:0030865">
    <property type="term" value="P:cortical cytoskeleton organization"/>
    <property type="evidence" value="ECO:0007669"/>
    <property type="project" value="TreeGrafter"/>
</dbReference>
<dbReference type="EMBL" id="BKCJ010064093">
    <property type="protein sequence ID" value="GEW57165.1"/>
    <property type="molecule type" value="Genomic_DNA"/>
</dbReference>
<dbReference type="GO" id="GO:0000226">
    <property type="term" value="P:microtubule cytoskeleton organization"/>
    <property type="evidence" value="ECO:0007669"/>
    <property type="project" value="TreeGrafter"/>
</dbReference>
<reference evidence="5" key="1">
    <citation type="journal article" date="2019" name="Sci. Rep.">
        <title>Draft genome of Tanacetum cinerariifolium, the natural source of mosquito coil.</title>
        <authorList>
            <person name="Yamashiro T."/>
            <person name="Shiraishi A."/>
            <person name="Satake H."/>
            <person name="Nakayama K."/>
        </authorList>
    </citation>
    <scope>NUCLEOTIDE SEQUENCE</scope>
</reference>
<comment type="subcellular location">
    <subcellularLocation>
        <location evidence="1">Cytoplasm</location>
    </subcellularLocation>
</comment>
<dbReference type="GO" id="GO:0005737">
    <property type="term" value="C:cytoplasm"/>
    <property type="evidence" value="ECO:0007669"/>
    <property type="project" value="UniProtKB-SubCell"/>
</dbReference>
<dbReference type="PANTHER" id="PTHR12085">
    <property type="entry name" value="SERINE/THREONINE-PROTEIN PHOSPHATASE 2A REGULATORY SUBUNIT B'' SUBUNIT GAMMA"/>
    <property type="match status" value="1"/>
</dbReference>
<evidence type="ECO:0000313" key="5">
    <source>
        <dbReference type="EMBL" id="GEW57165.1"/>
    </source>
</evidence>
<name>A0A699GX60_TANCI</name>
<accession>A0A699GX60</accession>
<feature type="compositionally biased region" description="Polar residues" evidence="3">
    <location>
        <begin position="139"/>
        <end position="148"/>
    </location>
</feature>
<evidence type="ECO:0000259" key="4">
    <source>
        <dbReference type="Pfam" id="PF14214"/>
    </source>
</evidence>
<sequence length="814" mass="93413">MTTDDENENAVDLDKQKERVEKKREYNKQHYARQKANRLKQIASGEGSSQHAIADINVTPQVTTRLDIKTPKRVPLGILEDQRVDCSSSPMNNSEVIDMMAGDSHTLTTQGDSVLANKENIPHCQNALLHSLCSEKPPKTSQNGTGDVSQADLDKQKEKKREYNKQHYAHQKANKLKQISSGKKIASGEGSSQHATAATNRSKEKNRVLMCNYQSGQTSTNMATSIYVPDHTSAGATHRSSRLTFENNNGDNQDVDPYDFIYHDVPEQHHVLKEQPPCAECGEKRIKFEFPTFCCMKGKTILVSLNIPEELFNVFTSQCELGQVFRHKIRACNTNFSFTFMGVNLDTSMTNMTSGVHTFHAHGGIYHRIDQLVHRDGQPRDGESIHEMIEDEENIDEDSEVQDDWKPDIFFTMTCNPNWPEIQTELLLGQDAPDRLDLISRVQQQQQHTQSRWSGVWGRGHVLEQAKLLHVHLKSIFPSKFWSTPSPQAFDYHSFNSPNRGRLRSPLDMPKPSQTSSLILSIIESTSSAALKTSFDIMSIMVLPFKGILLSHRTPEAALYFIQPALIRFREDDILTDIVNRERDRRSMLTAFLRRISSMLVPDNTCTRTFIGISHGIRRHDTRILEKGRMVYANPIEGERFSLRLFLSHVYGPTDCKDIYTVNNVLYQTFQRVALERGLIENDDALSTCLYVWKFWDDHYESFTEDYRRMYENVERDAYDEILRHVDFECFPDCVLALENKDSPKEDVRDKIWDMVKQADPLRITLSDLLSCKQGGTIANMLIDVNGFWAYENRENLLQEEEEPEEYVLWSLLL</sequence>
<feature type="region of interest" description="Disordered" evidence="3">
    <location>
        <begin position="1"/>
        <end position="29"/>
    </location>
</feature>
<evidence type="ECO:0000256" key="2">
    <source>
        <dbReference type="ARBA" id="ARBA00022490"/>
    </source>
</evidence>